<protein>
    <submittedName>
        <fullName evidence="1">Uncharacterized protein</fullName>
    </submittedName>
</protein>
<name>V4HPL9_PSEL2</name>
<evidence type="ECO:0000313" key="1">
    <source>
        <dbReference type="EMBL" id="ESP91743.1"/>
    </source>
</evidence>
<accession>V4HPL9</accession>
<dbReference type="PATRIC" id="fig|1353533.3.peg.3983"/>
<organism evidence="1 2">
    <name type="scientific">Pseudoalteromonas luteoviolacea (strain 2ta16)</name>
    <dbReference type="NCBI Taxonomy" id="1353533"/>
    <lineage>
        <taxon>Bacteria</taxon>
        <taxon>Pseudomonadati</taxon>
        <taxon>Pseudomonadota</taxon>
        <taxon>Gammaproteobacteria</taxon>
        <taxon>Alteromonadales</taxon>
        <taxon>Pseudoalteromonadaceae</taxon>
        <taxon>Pseudoalteromonas</taxon>
    </lineage>
</organism>
<dbReference type="Proteomes" id="UP000017820">
    <property type="component" value="Unassembled WGS sequence"/>
</dbReference>
<evidence type="ECO:0000313" key="2">
    <source>
        <dbReference type="Proteomes" id="UP000017820"/>
    </source>
</evidence>
<dbReference type="AlphaFoldDB" id="V4HPL9"/>
<sequence length="54" mass="6332">MATHSPVLLVYPRAKIYHFSQIGISEVKYEDPDHYAITKDFLNHQEQVTKVLME</sequence>
<dbReference type="EMBL" id="AUSV01000092">
    <property type="protein sequence ID" value="ESP91743.1"/>
    <property type="molecule type" value="Genomic_DNA"/>
</dbReference>
<comment type="caution">
    <text evidence="1">The sequence shown here is derived from an EMBL/GenBank/DDBJ whole genome shotgun (WGS) entry which is preliminary data.</text>
</comment>
<reference evidence="2" key="1">
    <citation type="journal article" date="2014" name="Nat. Chem. Biol.">
        <title>Biosynthesis of polybrominated aromatic organic compounds by marine bacteria.</title>
        <authorList>
            <person name="Agarwal V."/>
            <person name="El Gamal A.A."/>
            <person name="Yamanaka K."/>
            <person name="Poth D."/>
            <person name="Kersten R.D."/>
            <person name="Schorn M."/>
            <person name="Allen E.E."/>
            <person name="Moore B.S."/>
        </authorList>
    </citation>
    <scope>NUCLEOTIDE SEQUENCE [LARGE SCALE GENOMIC DNA]</scope>
    <source>
        <strain evidence="2">2ta16</strain>
    </source>
</reference>
<dbReference type="RefSeq" id="WP_023400836.1">
    <property type="nucleotide sequence ID" value="NZ_AUSV01000092.1"/>
</dbReference>
<proteinExistence type="predicted"/>
<gene>
    <name evidence="1" type="ORF">PL2TA16_05384</name>
</gene>